<evidence type="ECO:0000313" key="3">
    <source>
        <dbReference type="EMBL" id="AJA10529.1"/>
    </source>
</evidence>
<gene>
    <name evidence="3" type="ORF">SKP52_18295</name>
</gene>
<name>A0A0A7PKL3_9SPHN</name>
<dbReference type="SUPFAM" id="SSF82649">
    <property type="entry name" value="SufE/NifU"/>
    <property type="match status" value="1"/>
</dbReference>
<sequence>MSFRGSSNLAPSMRVGAAMRSLTDIFEEYDFLDGDDRYRLLIELGRELEPMPDALKTDATLVRGCSASVWVYPVPREDGRLHFLADSNAAITKGIVALVLAAVQDKSAVEVADMDVAAALAPFDLTRQLSSNRTQGVPNMIALVQDTARRIAAG</sequence>
<dbReference type="STRING" id="1515612.SKP52_18295"/>
<dbReference type="InterPro" id="IPR003808">
    <property type="entry name" value="Fe-S_metab-assoc_dom"/>
</dbReference>
<reference evidence="3 4" key="1">
    <citation type="journal article" date="2015" name="Int. J. Syst. Evol. Microbiol.">
        <title>Description of Sphingopyxis fribergensis sp. nov. - a soil bacterium with the ability to degrade styrene and phenylacetic acid.</title>
        <authorList>
            <person name="Oelschlagel M."/>
            <person name="Ruckert C."/>
            <person name="Kalinowski J."/>
            <person name="Schmidt G."/>
            <person name="Schlomann M."/>
            <person name="Tischler D."/>
        </authorList>
    </citation>
    <scope>NUCLEOTIDE SEQUENCE [LARGE SCALE GENOMIC DNA]</scope>
    <source>
        <strain evidence="3 4">Kp5.2</strain>
    </source>
</reference>
<dbReference type="KEGG" id="sphk:SKP52_18295"/>
<accession>A0A0A7PKL3</accession>
<dbReference type="AlphaFoldDB" id="A0A0A7PKL3"/>
<keyword evidence="4" id="KW-1185">Reference proteome</keyword>
<evidence type="ECO:0000259" key="2">
    <source>
        <dbReference type="Pfam" id="PF02657"/>
    </source>
</evidence>
<dbReference type="EMBL" id="CP009122">
    <property type="protein sequence ID" value="AJA10529.1"/>
    <property type="molecule type" value="Genomic_DNA"/>
</dbReference>
<dbReference type="Proteomes" id="UP000030907">
    <property type="component" value="Chromosome"/>
</dbReference>
<protein>
    <submittedName>
        <fullName evidence="3">Fe-S metabolism associated SufE</fullName>
    </submittedName>
</protein>
<dbReference type="PANTHER" id="PTHR43597">
    <property type="entry name" value="SULFUR ACCEPTOR PROTEIN CSDE"/>
    <property type="match status" value="1"/>
</dbReference>
<dbReference type="HOGENOM" id="CLU_124502_1_0_5"/>
<dbReference type="Gene3D" id="3.90.1010.10">
    <property type="match status" value="1"/>
</dbReference>
<evidence type="ECO:0000256" key="1">
    <source>
        <dbReference type="ARBA" id="ARBA00010282"/>
    </source>
</evidence>
<organism evidence="3 4">
    <name type="scientific">Sphingopyxis fribergensis</name>
    <dbReference type="NCBI Taxonomy" id="1515612"/>
    <lineage>
        <taxon>Bacteria</taxon>
        <taxon>Pseudomonadati</taxon>
        <taxon>Pseudomonadota</taxon>
        <taxon>Alphaproteobacteria</taxon>
        <taxon>Sphingomonadales</taxon>
        <taxon>Sphingomonadaceae</taxon>
        <taxon>Sphingopyxis</taxon>
    </lineage>
</organism>
<feature type="domain" description="Fe-S metabolism associated" evidence="2">
    <location>
        <begin position="32"/>
        <end position="145"/>
    </location>
</feature>
<dbReference type="Pfam" id="PF02657">
    <property type="entry name" value="SufE"/>
    <property type="match status" value="1"/>
</dbReference>
<dbReference type="PANTHER" id="PTHR43597:SF5">
    <property type="entry name" value="SUFE-LIKE PROTEIN 2, CHLOROPLASTIC"/>
    <property type="match status" value="1"/>
</dbReference>
<proteinExistence type="inferred from homology"/>
<evidence type="ECO:0000313" key="4">
    <source>
        <dbReference type="Proteomes" id="UP000030907"/>
    </source>
</evidence>
<comment type="similarity">
    <text evidence="1">Belongs to the SufE family.</text>
</comment>